<evidence type="ECO:0000256" key="1">
    <source>
        <dbReference type="ARBA" id="ARBA00022723"/>
    </source>
</evidence>
<evidence type="ECO:0000256" key="2">
    <source>
        <dbReference type="ARBA" id="ARBA00023004"/>
    </source>
</evidence>
<dbReference type="Pfam" id="PF17179">
    <property type="entry name" value="Fer4_22"/>
    <property type="match status" value="1"/>
</dbReference>
<keyword evidence="3" id="KW-0411">Iron-sulfur</keyword>
<dbReference type="Proteomes" id="UP000182379">
    <property type="component" value="Unassembled WGS sequence"/>
</dbReference>
<dbReference type="SUPFAM" id="SSF46548">
    <property type="entry name" value="alpha-helical ferredoxin"/>
    <property type="match status" value="1"/>
</dbReference>
<dbReference type="RefSeq" id="WP_074708143.1">
    <property type="nucleotide sequence ID" value="NZ_CBCSNF010000063.1"/>
</dbReference>
<dbReference type="Gene3D" id="1.10.1060.10">
    <property type="entry name" value="Alpha-helical ferredoxin"/>
    <property type="match status" value="1"/>
</dbReference>
<dbReference type="EMBL" id="FNOP01000019">
    <property type="protein sequence ID" value="SDX26544.1"/>
    <property type="molecule type" value="Genomic_DNA"/>
</dbReference>
<dbReference type="PANTHER" id="PTHR40447:SF1">
    <property type="entry name" value="ANAEROBIC SULFITE REDUCTASE SUBUNIT A"/>
    <property type="match status" value="1"/>
</dbReference>
<evidence type="ECO:0000259" key="4">
    <source>
        <dbReference type="PROSITE" id="PS51379"/>
    </source>
</evidence>
<dbReference type="PANTHER" id="PTHR40447">
    <property type="entry name" value="ANAEROBIC SULFITE REDUCTASE SUBUNIT A"/>
    <property type="match status" value="1"/>
</dbReference>
<dbReference type="AlphaFoldDB" id="A0A1H3ABI7"/>
<dbReference type="InterPro" id="IPR009051">
    <property type="entry name" value="Helical_ferredxn"/>
</dbReference>
<dbReference type="NCBIfam" id="TIGR02910">
    <property type="entry name" value="sulfite_red_A"/>
    <property type="match status" value="1"/>
</dbReference>
<evidence type="ECO:0000313" key="6">
    <source>
        <dbReference type="Proteomes" id="UP000182379"/>
    </source>
</evidence>
<evidence type="ECO:0000256" key="3">
    <source>
        <dbReference type="ARBA" id="ARBA00023014"/>
    </source>
</evidence>
<feature type="domain" description="4Fe-4S ferredoxin-type" evidence="4">
    <location>
        <begin position="295"/>
        <end position="323"/>
    </location>
</feature>
<keyword evidence="1" id="KW-0479">Metal-binding</keyword>
<dbReference type="PROSITE" id="PS00198">
    <property type="entry name" value="4FE4S_FER_1"/>
    <property type="match status" value="2"/>
</dbReference>
<gene>
    <name evidence="5" type="ORF">SAMN05216495_11919</name>
</gene>
<dbReference type="PROSITE" id="PS51379">
    <property type="entry name" value="4FE4S_FER_2"/>
    <property type="match status" value="2"/>
</dbReference>
<proteinExistence type="predicted"/>
<keyword evidence="2" id="KW-0408">Iron</keyword>
<dbReference type="InterPro" id="IPR014259">
    <property type="entry name" value="Sulphite_reductase_A"/>
</dbReference>
<sequence>MGYQLTKEGLRQVFAAWSREYDIYAPKRFEGTGRFSETDVIRYGTVSDPEEVIWNQRSDYSWKEALLPVCQTLLYFTEDTVTEAQDPDRGKIVLLRSCDLAAVERFDYIFLQNGPEDSYYKARRDKIKFVLMGCAESFEGCFCCSMGTNHADGWDGALNRRPEGYLAEARDGFLADALAKAGTPCGEVAPDAVEANDFTVTVPDNLTEAVAKSTIWDEYDKRCIKCGRCTLVCPTCTCWSMQDLYYTENGQAGERRRVQASCMIDGYTDVAGGLKFRQKGGERMRFKVLHKVLDFKKRAGYQMCVGCGRCDAICPEYISFVRCIEKLADGMTEVTKDEK</sequence>
<organism evidence="5 6">
    <name type="scientific">Acidaminococcus fermentans</name>
    <dbReference type="NCBI Taxonomy" id="905"/>
    <lineage>
        <taxon>Bacteria</taxon>
        <taxon>Bacillati</taxon>
        <taxon>Bacillota</taxon>
        <taxon>Negativicutes</taxon>
        <taxon>Acidaminococcales</taxon>
        <taxon>Acidaminococcaceae</taxon>
        <taxon>Acidaminococcus</taxon>
    </lineage>
</organism>
<dbReference type="GO" id="GO:0046872">
    <property type="term" value="F:metal ion binding"/>
    <property type="evidence" value="ECO:0007669"/>
    <property type="project" value="UniProtKB-KW"/>
</dbReference>
<reference evidence="5 6" key="1">
    <citation type="submission" date="2016-10" db="EMBL/GenBank/DDBJ databases">
        <authorList>
            <person name="Varghese N."/>
            <person name="Submissions S."/>
        </authorList>
    </citation>
    <scope>NUCLEOTIDE SEQUENCE [LARGE SCALE GENOMIC DNA]</scope>
    <source>
        <strain evidence="5 6">WCC6</strain>
    </source>
</reference>
<comment type="caution">
    <text evidence="5">The sequence shown here is derived from an EMBL/GenBank/DDBJ whole genome shotgun (WGS) entry which is preliminary data.</text>
</comment>
<dbReference type="GO" id="GO:0051536">
    <property type="term" value="F:iron-sulfur cluster binding"/>
    <property type="evidence" value="ECO:0007669"/>
    <property type="project" value="UniProtKB-KW"/>
</dbReference>
<dbReference type="InterPro" id="IPR017896">
    <property type="entry name" value="4Fe4S_Fe-S-bd"/>
</dbReference>
<name>A0A1H3ABI7_ACIFE</name>
<accession>A0A1H3ABI7</accession>
<protein>
    <submittedName>
        <fullName evidence="5">Anaerobic sulfite reductase subunit A</fullName>
    </submittedName>
</protein>
<evidence type="ECO:0000313" key="5">
    <source>
        <dbReference type="EMBL" id="SDX26544.1"/>
    </source>
</evidence>
<feature type="domain" description="4Fe-4S ferredoxin-type" evidence="4">
    <location>
        <begin position="212"/>
        <end position="244"/>
    </location>
</feature>
<dbReference type="InterPro" id="IPR017900">
    <property type="entry name" value="4Fe4S_Fe_S_CS"/>
</dbReference>